<protein>
    <recommendedName>
        <fullName evidence="3">DUF2642 domain-containing protein</fullName>
    </recommendedName>
</protein>
<dbReference type="EMBL" id="AWSJ01000120">
    <property type="protein sequence ID" value="ERI10051.1"/>
    <property type="molecule type" value="Genomic_DNA"/>
</dbReference>
<dbReference type="HOGENOM" id="CLU_2420599_0_0_9"/>
<dbReference type="AlphaFoldDB" id="U1YGX3"/>
<accession>U1YGX3</accession>
<keyword evidence="2" id="KW-1185">Reference proteome</keyword>
<sequence length="91" mass="10617">MYLFVVELNLSYSRIRLVRSKKKRGARMMIPTEMQWNALLQRHATVTVHAKGQQVTGDLYNVTDEQVILIVPNKQELFEVISRADIDDISW</sequence>
<gene>
    <name evidence="1" type="ORF">HMPREF0083_01812</name>
</gene>
<dbReference type="STRING" id="649747.HMPREF0083_01812"/>
<evidence type="ECO:0000313" key="2">
    <source>
        <dbReference type="Proteomes" id="UP000016511"/>
    </source>
</evidence>
<dbReference type="Proteomes" id="UP000016511">
    <property type="component" value="Unassembled WGS sequence"/>
</dbReference>
<comment type="caution">
    <text evidence="1">The sequence shown here is derived from an EMBL/GenBank/DDBJ whole genome shotgun (WGS) entry which is preliminary data.</text>
</comment>
<name>U1YGX3_ANEAE</name>
<proteinExistence type="predicted"/>
<evidence type="ECO:0000313" key="1">
    <source>
        <dbReference type="EMBL" id="ERI10051.1"/>
    </source>
</evidence>
<reference evidence="1 2" key="1">
    <citation type="submission" date="2013-08" db="EMBL/GenBank/DDBJ databases">
        <authorList>
            <person name="Weinstock G."/>
            <person name="Sodergren E."/>
            <person name="Wylie T."/>
            <person name="Fulton L."/>
            <person name="Fulton R."/>
            <person name="Fronick C."/>
            <person name="O'Laughlin M."/>
            <person name="Godfrey J."/>
            <person name="Miner T."/>
            <person name="Herter B."/>
            <person name="Appelbaum E."/>
            <person name="Cordes M."/>
            <person name="Lek S."/>
            <person name="Wollam A."/>
            <person name="Pepin K.H."/>
            <person name="Palsikar V.B."/>
            <person name="Mitreva M."/>
            <person name="Wilson R.K."/>
        </authorList>
    </citation>
    <scope>NUCLEOTIDE SEQUENCE [LARGE SCALE GENOMIC DNA]</scope>
    <source>
        <strain evidence="1 2">ATCC 12856</strain>
    </source>
</reference>
<evidence type="ECO:0008006" key="3">
    <source>
        <dbReference type="Google" id="ProtNLM"/>
    </source>
</evidence>
<dbReference type="PATRIC" id="fig|649747.3.peg.1636"/>
<organism evidence="1 2">
    <name type="scientific">Aneurinibacillus aneurinilyticus ATCC 12856</name>
    <dbReference type="NCBI Taxonomy" id="649747"/>
    <lineage>
        <taxon>Bacteria</taxon>
        <taxon>Bacillati</taxon>
        <taxon>Bacillota</taxon>
        <taxon>Bacilli</taxon>
        <taxon>Bacillales</taxon>
        <taxon>Paenibacillaceae</taxon>
        <taxon>Aneurinibacillus group</taxon>
        <taxon>Aneurinibacillus</taxon>
    </lineage>
</organism>